<reference evidence="2 3" key="1">
    <citation type="submission" date="2016-10" db="EMBL/GenBank/DDBJ databases">
        <authorList>
            <person name="de Groot N.N."/>
        </authorList>
    </citation>
    <scope>NUCLEOTIDE SEQUENCE [LARGE SCALE GENOMIC DNA]</scope>
    <source>
        <strain evidence="2 3">U95</strain>
    </source>
</reference>
<dbReference type="AlphaFoldDB" id="A0A1G5PP30"/>
<dbReference type="RefSeq" id="WP_139163155.1">
    <property type="nucleotide sequence ID" value="NZ_FMWG01000001.1"/>
</dbReference>
<evidence type="ECO:0000313" key="3">
    <source>
        <dbReference type="Proteomes" id="UP000198767"/>
    </source>
</evidence>
<evidence type="ECO:0000313" key="2">
    <source>
        <dbReference type="EMBL" id="SCZ50890.1"/>
    </source>
</evidence>
<sequence length="131" mass="14621">MMPIMNTGHLNIFRQTPGNTNTQAVPAVQKSHQSATDDRQGLETQRPAQMTRRAEPEHSDMSMFQQKYRPPHTAGLEQAMRHRLDHAPAEPAQNTALWKLNAEPAHKASPVVVKLLGHAEAMPATQLNIYV</sequence>
<gene>
    <name evidence="2" type="ORF">SAMN04488118_101377</name>
</gene>
<dbReference type="Proteomes" id="UP000198767">
    <property type="component" value="Unassembled WGS sequence"/>
</dbReference>
<proteinExistence type="predicted"/>
<feature type="compositionally biased region" description="Polar residues" evidence="1">
    <location>
        <begin position="13"/>
        <end position="34"/>
    </location>
</feature>
<feature type="region of interest" description="Disordered" evidence="1">
    <location>
        <begin position="12"/>
        <end position="63"/>
    </location>
</feature>
<organism evidence="2 3">
    <name type="scientific">Epibacterium ulvae</name>
    <dbReference type="NCBI Taxonomy" id="1156985"/>
    <lineage>
        <taxon>Bacteria</taxon>
        <taxon>Pseudomonadati</taxon>
        <taxon>Pseudomonadota</taxon>
        <taxon>Alphaproteobacteria</taxon>
        <taxon>Rhodobacterales</taxon>
        <taxon>Roseobacteraceae</taxon>
        <taxon>Epibacterium</taxon>
    </lineage>
</organism>
<keyword evidence="3" id="KW-1185">Reference proteome</keyword>
<evidence type="ECO:0000256" key="1">
    <source>
        <dbReference type="SAM" id="MobiDB-lite"/>
    </source>
</evidence>
<protein>
    <submittedName>
        <fullName evidence="2">Uncharacterized protein</fullName>
    </submittedName>
</protein>
<dbReference type="EMBL" id="FMWG01000001">
    <property type="protein sequence ID" value="SCZ50890.1"/>
    <property type="molecule type" value="Genomic_DNA"/>
</dbReference>
<name>A0A1G5PP30_9RHOB</name>
<accession>A0A1G5PP30</accession>